<sequence length="150" mass="16729">NRYIAVSSIPFVVNSANKARWSFLAPAKFLGNFARTYNGFLEFDLTSFAGDFTSNVVPNPKTFVEISCSTCGGGSGITLAQRNITYLGDTRHFKFTLNELPINEWKKDPQNMFQTQWTSPTYTEFFQVLSAISKIAIYPDITTGQESVGV</sequence>
<keyword evidence="3" id="KW-1015">Disulfide bond</keyword>
<evidence type="ECO:0000256" key="4">
    <source>
        <dbReference type="ARBA" id="ARBA00023180"/>
    </source>
</evidence>
<evidence type="ECO:0000256" key="2">
    <source>
        <dbReference type="ARBA" id="ARBA00022737"/>
    </source>
</evidence>
<accession>A0A0H5QLL5</accession>
<keyword evidence="2" id="KW-0677">Repeat</keyword>
<dbReference type="InterPro" id="IPR000034">
    <property type="entry name" value="Laminin_IV"/>
</dbReference>
<keyword evidence="4" id="KW-0325">Glycoprotein</keyword>
<organism evidence="6">
    <name type="scientific">Spongospora subterranea</name>
    <dbReference type="NCBI Taxonomy" id="70186"/>
    <lineage>
        <taxon>Eukaryota</taxon>
        <taxon>Sar</taxon>
        <taxon>Rhizaria</taxon>
        <taxon>Endomyxa</taxon>
        <taxon>Phytomyxea</taxon>
        <taxon>Plasmodiophorida</taxon>
        <taxon>Plasmodiophoridae</taxon>
        <taxon>Spongospora</taxon>
    </lineage>
</organism>
<evidence type="ECO:0000256" key="3">
    <source>
        <dbReference type="ARBA" id="ARBA00023157"/>
    </source>
</evidence>
<reference evidence="6" key="1">
    <citation type="submission" date="2015-04" db="EMBL/GenBank/DDBJ databases">
        <title>The genome sequence of the plant pathogenic Rhizarian Plasmodiophora brassicae reveals insights in its biotrophic life cycle and the origin of chitin synthesis.</title>
        <authorList>
            <person name="Schwelm A."/>
            <person name="Fogelqvist J."/>
            <person name="Knaust A."/>
            <person name="Julke S."/>
            <person name="Lilja T."/>
            <person name="Dhandapani V."/>
            <person name="Bonilla-Rosso G."/>
            <person name="Karlsson M."/>
            <person name="Shevchenko A."/>
            <person name="Choi S.R."/>
            <person name="Kim H.G."/>
            <person name="Park J.Y."/>
            <person name="Lim Y.P."/>
            <person name="Ludwig-Muller J."/>
            <person name="Dixelius C."/>
        </authorList>
    </citation>
    <scope>NUCLEOTIDE SEQUENCE</scope>
    <source>
        <tissue evidence="6">Potato root galls</tissue>
    </source>
</reference>
<keyword evidence="1" id="KW-0732">Signal</keyword>
<dbReference type="EMBL" id="HACM01001804">
    <property type="protein sequence ID" value="CRZ02246.1"/>
    <property type="molecule type" value="Transcribed_RNA"/>
</dbReference>
<name>A0A0H5QLL5_9EUKA</name>
<feature type="non-terminal residue" evidence="6">
    <location>
        <position position="1"/>
    </location>
</feature>
<protein>
    <recommendedName>
        <fullName evidence="5">Laminin IV type A domain-containing protein</fullName>
    </recommendedName>
</protein>
<evidence type="ECO:0000313" key="6">
    <source>
        <dbReference type="EMBL" id="CRZ02246.1"/>
    </source>
</evidence>
<feature type="domain" description="Laminin IV type A" evidence="5">
    <location>
        <begin position="23"/>
        <end position="140"/>
    </location>
</feature>
<feature type="non-terminal residue" evidence="6">
    <location>
        <position position="150"/>
    </location>
</feature>
<evidence type="ECO:0000259" key="5">
    <source>
        <dbReference type="Pfam" id="PF00052"/>
    </source>
</evidence>
<dbReference type="Pfam" id="PF00052">
    <property type="entry name" value="Laminin_B"/>
    <property type="match status" value="1"/>
</dbReference>
<evidence type="ECO:0000256" key="1">
    <source>
        <dbReference type="ARBA" id="ARBA00022729"/>
    </source>
</evidence>
<proteinExistence type="predicted"/>
<dbReference type="AlphaFoldDB" id="A0A0H5QLL5"/>